<sequence length="44" mass="4902">MLVFGFCPHCTARMVLFSFSLVRIEGYCSLPSVNMPVFSNGSQK</sequence>
<protein>
    <submittedName>
        <fullName evidence="1">Uncharacterized protein</fullName>
    </submittedName>
</protein>
<organism evidence="1">
    <name type="scientific">Rhizophora mucronata</name>
    <name type="common">Asiatic mangrove</name>
    <dbReference type="NCBI Taxonomy" id="61149"/>
    <lineage>
        <taxon>Eukaryota</taxon>
        <taxon>Viridiplantae</taxon>
        <taxon>Streptophyta</taxon>
        <taxon>Embryophyta</taxon>
        <taxon>Tracheophyta</taxon>
        <taxon>Spermatophyta</taxon>
        <taxon>Magnoliopsida</taxon>
        <taxon>eudicotyledons</taxon>
        <taxon>Gunneridae</taxon>
        <taxon>Pentapetalae</taxon>
        <taxon>rosids</taxon>
        <taxon>fabids</taxon>
        <taxon>Malpighiales</taxon>
        <taxon>Rhizophoraceae</taxon>
        <taxon>Rhizophora</taxon>
    </lineage>
</organism>
<dbReference type="AlphaFoldDB" id="A0A2P2P8S1"/>
<reference evidence="1" key="1">
    <citation type="submission" date="2018-02" db="EMBL/GenBank/DDBJ databases">
        <title>Rhizophora mucronata_Transcriptome.</title>
        <authorList>
            <person name="Meera S.P."/>
            <person name="Sreeshan A."/>
            <person name="Augustine A."/>
        </authorList>
    </citation>
    <scope>NUCLEOTIDE SEQUENCE</scope>
    <source>
        <tissue evidence="1">Leaf</tissue>
    </source>
</reference>
<accession>A0A2P2P8S1</accession>
<proteinExistence type="predicted"/>
<dbReference type="EMBL" id="GGEC01070603">
    <property type="protein sequence ID" value="MBX51087.1"/>
    <property type="molecule type" value="Transcribed_RNA"/>
</dbReference>
<evidence type="ECO:0000313" key="1">
    <source>
        <dbReference type="EMBL" id="MBX51087.1"/>
    </source>
</evidence>
<name>A0A2P2P8S1_RHIMU</name>